<keyword evidence="2" id="KW-1185">Reference proteome</keyword>
<proteinExistence type="predicted"/>
<evidence type="ECO:0000313" key="2">
    <source>
        <dbReference type="Proteomes" id="UP001642487"/>
    </source>
</evidence>
<name>A0ABP0Y069_9ROSI</name>
<accession>A0ABP0Y069</accession>
<dbReference type="Proteomes" id="UP001642487">
    <property type="component" value="Chromosome 11"/>
</dbReference>
<evidence type="ECO:0000313" key="1">
    <source>
        <dbReference type="EMBL" id="CAK9313833.1"/>
    </source>
</evidence>
<dbReference type="EMBL" id="OZ021745">
    <property type="protein sequence ID" value="CAK9313833.1"/>
    <property type="molecule type" value="Genomic_DNA"/>
</dbReference>
<protein>
    <submittedName>
        <fullName evidence="1">Uncharacterized protein</fullName>
    </submittedName>
</protein>
<reference evidence="1 2" key="1">
    <citation type="submission" date="2024-03" db="EMBL/GenBank/DDBJ databases">
        <authorList>
            <person name="Gkanogiannis A."/>
            <person name="Becerra Lopez-Lavalle L."/>
        </authorList>
    </citation>
    <scope>NUCLEOTIDE SEQUENCE [LARGE SCALE GENOMIC DNA]</scope>
</reference>
<gene>
    <name evidence="1" type="ORF">CITCOLO1_LOCUS5569</name>
</gene>
<organism evidence="1 2">
    <name type="scientific">Citrullus colocynthis</name>
    <name type="common">colocynth</name>
    <dbReference type="NCBI Taxonomy" id="252529"/>
    <lineage>
        <taxon>Eukaryota</taxon>
        <taxon>Viridiplantae</taxon>
        <taxon>Streptophyta</taxon>
        <taxon>Embryophyta</taxon>
        <taxon>Tracheophyta</taxon>
        <taxon>Spermatophyta</taxon>
        <taxon>Magnoliopsida</taxon>
        <taxon>eudicotyledons</taxon>
        <taxon>Gunneridae</taxon>
        <taxon>Pentapetalae</taxon>
        <taxon>rosids</taxon>
        <taxon>fabids</taxon>
        <taxon>Cucurbitales</taxon>
        <taxon>Cucurbitaceae</taxon>
        <taxon>Benincaseae</taxon>
        <taxon>Citrullus</taxon>
    </lineage>
</organism>
<sequence length="131" mass="14471">MLEFLQCHPGNPTCVVKEELILKFFFHGFPSGYPYRSALSSSSTQVRHRNFVSEEVQTSFASLEPLNVEGSSIFTMELGQILVKGSTKTLLTKVSSIPVRPSSPFKALTLMIILEDNSPSSAMIDSRCLLV</sequence>